<feature type="domain" description="YhcG N-terminal" evidence="1">
    <location>
        <begin position="2"/>
        <end position="50"/>
    </location>
</feature>
<sequence>MRNFRLFYLTFPNLLEIQQTVSAKLTWTHFQLIISVSDEAARNYYLKALRSSTSFYIISIYTG</sequence>
<dbReference type="EMBL" id="CP042434">
    <property type="protein sequence ID" value="QEC74337.1"/>
    <property type="molecule type" value="Genomic_DNA"/>
</dbReference>
<evidence type="ECO:0000313" key="2">
    <source>
        <dbReference type="EMBL" id="QEC74337.1"/>
    </source>
</evidence>
<dbReference type="KEGG" id="agi:FSB73_17360"/>
<accession>A0A5B8VRW7</accession>
<dbReference type="InterPro" id="IPR041527">
    <property type="entry name" value="YhcG_N"/>
</dbReference>
<dbReference type="Pfam" id="PF17761">
    <property type="entry name" value="DUF1016_N"/>
    <property type="match status" value="1"/>
</dbReference>
<dbReference type="OrthoDB" id="9801263at2"/>
<evidence type="ECO:0000313" key="3">
    <source>
        <dbReference type="Proteomes" id="UP000321291"/>
    </source>
</evidence>
<organism evidence="2 3">
    <name type="scientific">Arachidicoccus ginsenosidivorans</name>
    <dbReference type="NCBI Taxonomy" id="496057"/>
    <lineage>
        <taxon>Bacteria</taxon>
        <taxon>Pseudomonadati</taxon>
        <taxon>Bacteroidota</taxon>
        <taxon>Chitinophagia</taxon>
        <taxon>Chitinophagales</taxon>
        <taxon>Chitinophagaceae</taxon>
        <taxon>Arachidicoccus</taxon>
    </lineage>
</organism>
<name>A0A5B8VRW7_9BACT</name>
<proteinExistence type="predicted"/>
<protein>
    <submittedName>
        <fullName evidence="2">DUF1016 domain-containing protein</fullName>
    </submittedName>
</protein>
<gene>
    <name evidence="2" type="ORF">FSB73_17360</name>
</gene>
<dbReference type="Proteomes" id="UP000321291">
    <property type="component" value="Chromosome"/>
</dbReference>
<dbReference type="AlphaFoldDB" id="A0A5B8VRW7"/>
<evidence type="ECO:0000259" key="1">
    <source>
        <dbReference type="Pfam" id="PF17761"/>
    </source>
</evidence>
<keyword evidence="3" id="KW-1185">Reference proteome</keyword>
<reference evidence="2 3" key="1">
    <citation type="journal article" date="2017" name="Int. J. Syst. Evol. Microbiol.">
        <title>Arachidicoccus ginsenosidivorans sp. nov., with ginsenoside-converting activity isolated from ginseng cultivating soil.</title>
        <authorList>
            <person name="Siddiqi M.Z."/>
            <person name="Aslam Z."/>
            <person name="Im W.T."/>
        </authorList>
    </citation>
    <scope>NUCLEOTIDE SEQUENCE [LARGE SCALE GENOMIC DNA]</scope>
    <source>
        <strain evidence="2 3">Gsoil 809</strain>
    </source>
</reference>